<accession>A0ABS4MC72</accession>
<comment type="caution">
    <text evidence="1">The sequence shown here is derived from an EMBL/GenBank/DDBJ whole genome shotgun (WGS) entry which is preliminary data.</text>
</comment>
<proteinExistence type="predicted"/>
<protein>
    <submittedName>
        <fullName evidence="1">Uncharacterized protein</fullName>
    </submittedName>
</protein>
<keyword evidence="2" id="KW-1185">Reference proteome</keyword>
<sequence>MCKFCEINKKTHRGRDFYSEEYLSDDYISNLDGGDAYLTYIEKTEQDFYLVINEPDNEMYGRQISELLINNCPWCGRKLN</sequence>
<dbReference type="Proteomes" id="UP001519292">
    <property type="component" value="Unassembled WGS sequence"/>
</dbReference>
<reference evidence="1 2" key="1">
    <citation type="submission" date="2021-03" db="EMBL/GenBank/DDBJ databases">
        <title>Genomic Encyclopedia of Type Strains, Phase IV (KMG-IV): sequencing the most valuable type-strain genomes for metagenomic binning, comparative biology and taxonomic classification.</title>
        <authorList>
            <person name="Goeker M."/>
        </authorList>
    </citation>
    <scope>NUCLEOTIDE SEQUENCE [LARGE SCALE GENOMIC DNA]</scope>
    <source>
        <strain evidence="1 2">DSM 101872</strain>
    </source>
</reference>
<dbReference type="EMBL" id="JAGGLU010000001">
    <property type="protein sequence ID" value="MBP2056987.1"/>
    <property type="molecule type" value="Genomic_DNA"/>
</dbReference>
<evidence type="ECO:0000313" key="1">
    <source>
        <dbReference type="EMBL" id="MBP2056987.1"/>
    </source>
</evidence>
<dbReference type="RefSeq" id="WP_209685376.1">
    <property type="nucleotide sequence ID" value="NZ_JAGGLU010000001.1"/>
</dbReference>
<organism evidence="1 2">
    <name type="scientific">Lactobacillus colini</name>
    <dbReference type="NCBI Taxonomy" id="1819254"/>
    <lineage>
        <taxon>Bacteria</taxon>
        <taxon>Bacillati</taxon>
        <taxon>Bacillota</taxon>
        <taxon>Bacilli</taxon>
        <taxon>Lactobacillales</taxon>
        <taxon>Lactobacillaceae</taxon>
        <taxon>Lactobacillus</taxon>
    </lineage>
</organism>
<gene>
    <name evidence="1" type="ORF">J2Z60_000149</name>
</gene>
<name>A0ABS4MC72_9LACO</name>
<evidence type="ECO:0000313" key="2">
    <source>
        <dbReference type="Proteomes" id="UP001519292"/>
    </source>
</evidence>